<sequence>MATQTQTATEPEAKHTYAAQFETKDLVTFDTTKQYGAWRDEIHIRPTQQKPKRDAEVCPKYRTEPFEKPDLTDRLLQLAGVKPY</sequence>
<dbReference type="EMBL" id="RYZW01000172">
    <property type="protein sequence ID" value="TDZ39734.1"/>
    <property type="molecule type" value="Genomic_DNA"/>
</dbReference>
<protein>
    <submittedName>
        <fullName evidence="1">Uncharacterized protein</fullName>
    </submittedName>
</protein>
<accession>A0A4R8QSS7</accession>
<evidence type="ECO:0000313" key="2">
    <source>
        <dbReference type="Proteomes" id="UP000295703"/>
    </source>
</evidence>
<keyword evidence="2" id="KW-1185">Reference proteome</keyword>
<dbReference type="AlphaFoldDB" id="A0A4R8QSS7"/>
<reference evidence="1 2" key="1">
    <citation type="submission" date="2018-12" db="EMBL/GenBank/DDBJ databases">
        <title>Genome sequence and assembly of Colletotrichum trifolii.</title>
        <authorList>
            <person name="Gan P."/>
            <person name="Shirasu K."/>
        </authorList>
    </citation>
    <scope>NUCLEOTIDE SEQUENCE [LARGE SCALE GENOMIC DNA]</scope>
    <source>
        <strain evidence="1 2">543-2</strain>
    </source>
</reference>
<dbReference type="Proteomes" id="UP000295703">
    <property type="component" value="Unassembled WGS sequence"/>
</dbReference>
<evidence type="ECO:0000313" key="1">
    <source>
        <dbReference type="EMBL" id="TDZ39734.1"/>
    </source>
</evidence>
<comment type="caution">
    <text evidence="1">The sequence shown here is derived from an EMBL/GenBank/DDBJ whole genome shotgun (WGS) entry which is preliminary data.</text>
</comment>
<name>A0A4R8QSS7_COLTR</name>
<proteinExistence type="predicted"/>
<organism evidence="1 2">
    <name type="scientific">Colletotrichum trifolii</name>
    <dbReference type="NCBI Taxonomy" id="5466"/>
    <lineage>
        <taxon>Eukaryota</taxon>
        <taxon>Fungi</taxon>
        <taxon>Dikarya</taxon>
        <taxon>Ascomycota</taxon>
        <taxon>Pezizomycotina</taxon>
        <taxon>Sordariomycetes</taxon>
        <taxon>Hypocreomycetidae</taxon>
        <taxon>Glomerellales</taxon>
        <taxon>Glomerellaceae</taxon>
        <taxon>Colletotrichum</taxon>
        <taxon>Colletotrichum orbiculare species complex</taxon>
    </lineage>
</organism>
<gene>
    <name evidence="1" type="ORF">CTRI78_v010498</name>
</gene>